<proteinExistence type="predicted"/>
<feature type="non-terminal residue" evidence="2">
    <location>
        <position position="254"/>
    </location>
</feature>
<evidence type="ECO:0008006" key="4">
    <source>
        <dbReference type="Google" id="ProtNLM"/>
    </source>
</evidence>
<comment type="caution">
    <text evidence="2">The sequence shown here is derived from an EMBL/GenBank/DDBJ whole genome shotgun (WGS) entry which is preliminary data.</text>
</comment>
<evidence type="ECO:0000256" key="1">
    <source>
        <dbReference type="SAM" id="MobiDB-lite"/>
    </source>
</evidence>
<sequence>MAEQVQTLPATIQSLTAADLFDGDTETVEQVLAEVEDAARSVVSDVSTDKGRRAVASLAAKVARSKTFLDGLGKDHVAELKRRAGQVDAKRRTIRDRLDVLKAEVRQPLTDYEQREADRQAAIRERIQVIRAEQEAAHFQDGTSVGSAEVEAAIERVAAVLIDDSFEEFRAEAEQVKDATLYRLNQVLSQFREREAAEAKAEAERAERERREREAREAEIAQQAAAQARREAEQAAAAEQRRAEAERAEAERRA</sequence>
<gene>
    <name evidence="2" type="ORF">CKO31_22945</name>
</gene>
<evidence type="ECO:0000313" key="3">
    <source>
        <dbReference type="Proteomes" id="UP000748752"/>
    </source>
</evidence>
<evidence type="ECO:0000313" key="2">
    <source>
        <dbReference type="EMBL" id="MBK1633549.1"/>
    </source>
</evidence>
<accession>A0ABS1CPX7</accession>
<reference evidence="2 3" key="1">
    <citation type="journal article" date="2020" name="Microorganisms">
        <title>Osmotic Adaptation and Compatible Solute Biosynthesis of Phototrophic Bacteria as Revealed from Genome Analyses.</title>
        <authorList>
            <person name="Imhoff J.F."/>
            <person name="Rahn T."/>
            <person name="Kunzel S."/>
            <person name="Keller A."/>
            <person name="Neulinger S.C."/>
        </authorList>
    </citation>
    <scope>NUCLEOTIDE SEQUENCE [LARGE SCALE GENOMIC DNA]</scope>
    <source>
        <strain evidence="2 3">DSM 6210</strain>
    </source>
</reference>
<protein>
    <recommendedName>
        <fullName evidence="4">DUF1351 domain-containing protein</fullName>
    </recommendedName>
</protein>
<feature type="compositionally biased region" description="Basic and acidic residues" evidence="1">
    <location>
        <begin position="197"/>
        <end position="219"/>
    </location>
</feature>
<feature type="region of interest" description="Disordered" evidence="1">
    <location>
        <begin position="197"/>
        <end position="254"/>
    </location>
</feature>
<dbReference type="EMBL" id="NRRV01000094">
    <property type="protein sequence ID" value="MBK1633549.1"/>
    <property type="molecule type" value="Genomic_DNA"/>
</dbReference>
<name>A0ABS1CPX7_9GAMM</name>
<organism evidence="2 3">
    <name type="scientific">Thiohalocapsa halophila</name>
    <dbReference type="NCBI Taxonomy" id="69359"/>
    <lineage>
        <taxon>Bacteria</taxon>
        <taxon>Pseudomonadati</taxon>
        <taxon>Pseudomonadota</taxon>
        <taxon>Gammaproteobacteria</taxon>
        <taxon>Chromatiales</taxon>
        <taxon>Chromatiaceae</taxon>
        <taxon>Thiohalocapsa</taxon>
    </lineage>
</organism>
<feature type="compositionally biased region" description="Basic and acidic residues" evidence="1">
    <location>
        <begin position="228"/>
        <end position="254"/>
    </location>
</feature>
<keyword evidence="3" id="KW-1185">Reference proteome</keyword>
<dbReference type="Proteomes" id="UP000748752">
    <property type="component" value="Unassembled WGS sequence"/>
</dbReference>